<protein>
    <submittedName>
        <fullName evidence="2">Transporter substrate-binding domain-containing protein</fullName>
    </submittedName>
</protein>
<dbReference type="InterPro" id="IPR001638">
    <property type="entry name" value="Solute-binding_3/MltF_N"/>
</dbReference>
<dbReference type="KEGG" id="cmav:ABHF33_12630"/>
<dbReference type="RefSeq" id="WP_348944285.1">
    <property type="nucleotide sequence ID" value="NZ_CP157355.1"/>
</dbReference>
<organism evidence="2">
    <name type="scientific">Chitinibacter mangrovi</name>
    <dbReference type="NCBI Taxonomy" id="3153927"/>
    <lineage>
        <taxon>Bacteria</taxon>
        <taxon>Pseudomonadati</taxon>
        <taxon>Pseudomonadota</taxon>
        <taxon>Betaproteobacteria</taxon>
        <taxon>Neisseriales</taxon>
        <taxon>Chitinibacteraceae</taxon>
        <taxon>Chitinibacter</taxon>
    </lineage>
</organism>
<gene>
    <name evidence="2" type="ORF">ABHF33_12630</name>
</gene>
<sequence length="240" mass="26727">MLRIWAGLGILLFSVAVWAGQTLNVGYFDLPPHAQFRQGQHTGAALAYFDLIAKQMGVSKVVYTQLPLSRLLQDQRIDLILYLGKSAEREKQLRFSRQPWLKMQGTLTVKASGPIQRIRSRDDLAGLSIGVWQDGYRSLLITQSSAQLDLMAGDGIVARSLQKVALGRMDAFYSPEALSVQREIQRLGLGEQLRIINLPEPAVELSAAFRPAAAHYLPSYEAAVAKMARTLPYSQFLRTQ</sequence>
<dbReference type="SUPFAM" id="SSF53850">
    <property type="entry name" value="Periplasmic binding protein-like II"/>
    <property type="match status" value="1"/>
</dbReference>
<evidence type="ECO:0000313" key="2">
    <source>
        <dbReference type="EMBL" id="XBL99903.1"/>
    </source>
</evidence>
<reference evidence="2" key="1">
    <citation type="submission" date="2024-05" db="EMBL/GenBank/DDBJ databases">
        <authorList>
            <person name="Yang L."/>
            <person name="Pan L."/>
        </authorList>
    </citation>
    <scope>NUCLEOTIDE SEQUENCE</scope>
    <source>
        <strain evidence="2">FCG-7</strain>
    </source>
</reference>
<evidence type="ECO:0000259" key="1">
    <source>
        <dbReference type="Pfam" id="PF00497"/>
    </source>
</evidence>
<proteinExistence type="predicted"/>
<dbReference type="EMBL" id="CP157355">
    <property type="protein sequence ID" value="XBL99903.1"/>
    <property type="molecule type" value="Genomic_DNA"/>
</dbReference>
<feature type="domain" description="Solute-binding protein family 3/N-terminal" evidence="1">
    <location>
        <begin position="31"/>
        <end position="169"/>
    </location>
</feature>
<name>A0AAU7F7T3_9NEIS</name>
<dbReference type="Gene3D" id="3.40.190.10">
    <property type="entry name" value="Periplasmic binding protein-like II"/>
    <property type="match status" value="2"/>
</dbReference>
<dbReference type="AlphaFoldDB" id="A0AAU7F7T3"/>
<accession>A0AAU7F7T3</accession>
<dbReference type="Pfam" id="PF00497">
    <property type="entry name" value="SBP_bac_3"/>
    <property type="match status" value="1"/>
</dbReference>